<evidence type="ECO:0000256" key="3">
    <source>
        <dbReference type="ARBA" id="ARBA00006958"/>
    </source>
</evidence>
<dbReference type="AlphaFoldDB" id="A0A672R4Z5"/>
<evidence type="ECO:0000256" key="7">
    <source>
        <dbReference type="ARBA" id="ARBA00023242"/>
    </source>
</evidence>
<dbReference type="Proteomes" id="UP000472262">
    <property type="component" value="Unassembled WGS sequence"/>
</dbReference>
<evidence type="ECO:0000256" key="6">
    <source>
        <dbReference type="ARBA" id="ARBA00022801"/>
    </source>
</evidence>
<dbReference type="Ensembl" id="ENSSGRT00000088921.1">
    <property type="protein sequence ID" value="ENSSGRP00000083490.1"/>
    <property type="gene ID" value="ENSSGRG00000042183.1"/>
</dbReference>
<dbReference type="GO" id="GO:0046872">
    <property type="term" value="F:metal ion binding"/>
    <property type="evidence" value="ECO:0007669"/>
    <property type="project" value="UniProtKB-KW"/>
</dbReference>
<dbReference type="GO" id="GO:0005634">
    <property type="term" value="C:nucleus"/>
    <property type="evidence" value="ECO:0007669"/>
    <property type="project" value="UniProtKB-SubCell"/>
</dbReference>
<dbReference type="PANTHER" id="PTHR22930">
    <property type="match status" value="1"/>
</dbReference>
<evidence type="ECO:0000256" key="5">
    <source>
        <dbReference type="ARBA" id="ARBA00022723"/>
    </source>
</evidence>
<feature type="domain" description="DDE Tnp4" evidence="9">
    <location>
        <begin position="127"/>
        <end position="281"/>
    </location>
</feature>
<proteinExistence type="inferred from homology"/>
<comment type="similarity">
    <text evidence="3">Belongs to the HARBI1 family.</text>
</comment>
<keyword evidence="7" id="KW-0539">Nucleus</keyword>
<comment type="subcellular location">
    <subcellularLocation>
        <location evidence="2">Nucleus</location>
    </subcellularLocation>
</comment>
<evidence type="ECO:0000256" key="8">
    <source>
        <dbReference type="SAM" id="MobiDB-lite"/>
    </source>
</evidence>
<evidence type="ECO:0000259" key="9">
    <source>
        <dbReference type="Pfam" id="PF13359"/>
    </source>
</evidence>
<reference evidence="10" key="2">
    <citation type="submission" date="2025-09" db="UniProtKB">
        <authorList>
            <consortium name="Ensembl"/>
        </authorList>
    </citation>
    <scope>IDENTIFICATION</scope>
</reference>
<comment type="cofactor">
    <cofactor evidence="1">
        <name>a divalent metal cation</name>
        <dbReference type="ChEBI" id="CHEBI:60240"/>
    </cofactor>
</comment>
<protein>
    <recommendedName>
        <fullName evidence="9">DDE Tnp4 domain-containing protein</fullName>
    </recommendedName>
</protein>
<dbReference type="OMA" id="HIQIKPP"/>
<feature type="compositionally biased region" description="Basic and acidic residues" evidence="8">
    <location>
        <begin position="300"/>
        <end position="314"/>
    </location>
</feature>
<evidence type="ECO:0000256" key="4">
    <source>
        <dbReference type="ARBA" id="ARBA00022722"/>
    </source>
</evidence>
<evidence type="ECO:0000313" key="11">
    <source>
        <dbReference type="Proteomes" id="UP000472262"/>
    </source>
</evidence>
<dbReference type="InterPro" id="IPR027806">
    <property type="entry name" value="HARBI1_dom"/>
</dbReference>
<organism evidence="10 11">
    <name type="scientific">Sinocyclocheilus grahami</name>
    <name type="common">Dianchi golden-line fish</name>
    <name type="synonym">Barbus grahami</name>
    <dbReference type="NCBI Taxonomy" id="75366"/>
    <lineage>
        <taxon>Eukaryota</taxon>
        <taxon>Metazoa</taxon>
        <taxon>Chordata</taxon>
        <taxon>Craniata</taxon>
        <taxon>Vertebrata</taxon>
        <taxon>Euteleostomi</taxon>
        <taxon>Actinopterygii</taxon>
        <taxon>Neopterygii</taxon>
        <taxon>Teleostei</taxon>
        <taxon>Ostariophysi</taxon>
        <taxon>Cypriniformes</taxon>
        <taxon>Cyprinidae</taxon>
        <taxon>Cyprininae</taxon>
        <taxon>Sinocyclocheilus</taxon>
    </lineage>
</organism>
<keyword evidence="5" id="KW-0479">Metal-binding</keyword>
<dbReference type="GO" id="GO:0016787">
    <property type="term" value="F:hydrolase activity"/>
    <property type="evidence" value="ECO:0007669"/>
    <property type="project" value="UniProtKB-KW"/>
</dbReference>
<dbReference type="InterPro" id="IPR045249">
    <property type="entry name" value="HARBI1-like"/>
</dbReference>
<dbReference type="Pfam" id="PF13359">
    <property type="entry name" value="DDE_Tnp_4"/>
    <property type="match status" value="1"/>
</dbReference>
<evidence type="ECO:0000256" key="1">
    <source>
        <dbReference type="ARBA" id="ARBA00001968"/>
    </source>
</evidence>
<dbReference type="PANTHER" id="PTHR22930:SF206">
    <property type="entry name" value="NUCLEASE HARBI1"/>
    <property type="match status" value="1"/>
</dbReference>
<reference evidence="10" key="1">
    <citation type="submission" date="2025-08" db="UniProtKB">
        <authorList>
            <consortium name="Ensembl"/>
        </authorList>
    </citation>
    <scope>IDENTIFICATION</scope>
</reference>
<evidence type="ECO:0000313" key="10">
    <source>
        <dbReference type="Ensembl" id="ENSSGRP00000083490.1"/>
    </source>
</evidence>
<name>A0A672R4Z5_SINGR</name>
<keyword evidence="6" id="KW-0378">Hydrolase</keyword>
<accession>A0A672R4Z5</accession>
<evidence type="ECO:0000256" key="2">
    <source>
        <dbReference type="ARBA" id="ARBA00004123"/>
    </source>
</evidence>
<keyword evidence="11" id="KW-1185">Reference proteome</keyword>
<dbReference type="GO" id="GO:0004518">
    <property type="term" value="F:nuclease activity"/>
    <property type="evidence" value="ECO:0007669"/>
    <property type="project" value="UniProtKB-KW"/>
</dbReference>
<keyword evidence="4" id="KW-0540">Nuclease</keyword>
<feature type="region of interest" description="Disordered" evidence="8">
    <location>
        <begin position="295"/>
        <end position="314"/>
    </location>
</feature>
<sequence>MHENTQDNRADVNINFQSSNELMHEVMKQLSLTAAVRLESNHGWEKDIEVLVFLHWLAHAASYRVVSQTFDMPISSVHGIVHKVSKAVIGILRRVISFPTGDDLEAVGAGFAQLAGSPAFSRAVGAIDGCHIQIKPPGNNSQYYYNRKLFPSIQLQAITDHRGKFLDVFMGYPGSVHDSRVLRNSPVYAGSLYPPAGKCILEDGGYPCLRAPICLITPYREPVQNPVQARFNSKHGHTERQARFNSKHSRARSIVERAFGMMKTRCPVFMPEVVACCAVLHSLALVNGDIVEQVEEDHDDGPPEPHNLEPRGGEHVRDNLSAAVVIVQQSSFPSLVCVCVCEIKFSFQTCLF</sequence>
<dbReference type="InParanoid" id="A0A672R4Z5"/>